<keyword evidence="3" id="KW-0121">Carboxypeptidase</keyword>
<reference evidence="3 4" key="1">
    <citation type="submission" date="2014-06" db="EMBL/GenBank/DDBJ databases">
        <authorList>
            <person name="Urmite Genomes Urmite Genomes"/>
        </authorList>
    </citation>
    <scope>NUCLEOTIDE SEQUENCE [LARGE SCALE GENOMIC DNA]</scope>
</reference>
<dbReference type="Pfam" id="PF00144">
    <property type="entry name" value="Beta-lactamase"/>
    <property type="match status" value="1"/>
</dbReference>
<name>A0A078KWY0_9GAMM</name>
<feature type="signal peptide" evidence="1">
    <location>
        <begin position="1"/>
        <end position="17"/>
    </location>
</feature>
<organism evidence="3 4">
    <name type="scientific">Legionella massiliensis</name>
    <dbReference type="NCBI Taxonomy" id="1034943"/>
    <lineage>
        <taxon>Bacteria</taxon>
        <taxon>Pseudomonadati</taxon>
        <taxon>Pseudomonadota</taxon>
        <taxon>Gammaproteobacteria</taxon>
        <taxon>Legionellales</taxon>
        <taxon>Legionellaceae</taxon>
        <taxon>Legionella</taxon>
    </lineage>
</organism>
<dbReference type="InterPro" id="IPR001466">
    <property type="entry name" value="Beta-lactam-related"/>
</dbReference>
<sequence length="404" mass="45625">MKKLIITLLAASSMAFADPVQEKQQGDDNSINSIINSHLQRYRKQEMLSAIQVSIKTKDKINSYALGTRANNSEEAISTRDLFDLGSITKSFTAALAVLAESEGKIKLDSPLSDYLREYPNWGSLSLTKLLNMSTGIPNYSDSPRINYLFSKNIQRSWSPTELIDLVYTKNFNPPLKPGYFYSNTGYVLVAMILANKYNDSFANLLDEKILKPLDLKNTFYPVPNYRPEVLQRMVRGYAYNVYDNPELVGQDVTENSLSWAGPAGALVANSEDVIHWVEHLFIDDKLLTRQQKDEMQKLVSTETGKLLAITNSDEPRGFGLGVVQAYNSKIGHYWFYEGKTLGYRSFYFYVPCNQVIISALFNSVTNSENDHGHELIQALYNYILKQDQSLNCRAEKTSGKNSA</sequence>
<dbReference type="GO" id="GO:0004180">
    <property type="term" value="F:carboxypeptidase activity"/>
    <property type="evidence" value="ECO:0007669"/>
    <property type="project" value="UniProtKB-KW"/>
</dbReference>
<proteinExistence type="predicted"/>
<dbReference type="InterPro" id="IPR012338">
    <property type="entry name" value="Beta-lactam/transpept-like"/>
</dbReference>
<dbReference type="STRING" id="1034943.BN59_00551"/>
<evidence type="ECO:0000313" key="4">
    <source>
        <dbReference type="Proteomes" id="UP000044071"/>
    </source>
</evidence>
<dbReference type="EMBL" id="CCSB01000001">
    <property type="protein sequence ID" value="CDZ76284.1"/>
    <property type="molecule type" value="Genomic_DNA"/>
</dbReference>
<dbReference type="OrthoDB" id="9799367at2"/>
<gene>
    <name evidence="3" type="ORF">BN59_00551</name>
</gene>
<dbReference type="AlphaFoldDB" id="A0A078KWY0"/>
<keyword evidence="3" id="KW-0645">Protease</keyword>
<dbReference type="PANTHER" id="PTHR46825:SF7">
    <property type="entry name" value="D-ALANYL-D-ALANINE CARBOXYPEPTIDASE"/>
    <property type="match status" value="1"/>
</dbReference>
<evidence type="ECO:0000313" key="3">
    <source>
        <dbReference type="EMBL" id="CDZ76284.1"/>
    </source>
</evidence>
<feature type="domain" description="Beta-lactamase-related" evidence="2">
    <location>
        <begin position="58"/>
        <end position="374"/>
    </location>
</feature>
<dbReference type="Proteomes" id="UP000044071">
    <property type="component" value="Unassembled WGS sequence"/>
</dbReference>
<feature type="chain" id="PRO_5009744056" evidence="1">
    <location>
        <begin position="18"/>
        <end position="404"/>
    </location>
</feature>
<evidence type="ECO:0000259" key="2">
    <source>
        <dbReference type="Pfam" id="PF00144"/>
    </source>
</evidence>
<dbReference type="eggNOG" id="COG1680">
    <property type="taxonomic scope" value="Bacteria"/>
</dbReference>
<dbReference type="RefSeq" id="WP_043872853.1">
    <property type="nucleotide sequence ID" value="NZ_CCVW01000001.1"/>
</dbReference>
<dbReference type="SUPFAM" id="SSF56601">
    <property type="entry name" value="beta-lactamase/transpeptidase-like"/>
    <property type="match status" value="1"/>
</dbReference>
<accession>A0A078KWY0</accession>
<keyword evidence="4" id="KW-1185">Reference proteome</keyword>
<dbReference type="InterPro" id="IPR050491">
    <property type="entry name" value="AmpC-like"/>
</dbReference>
<dbReference type="Gene3D" id="3.40.710.10">
    <property type="entry name" value="DD-peptidase/beta-lactamase superfamily"/>
    <property type="match status" value="1"/>
</dbReference>
<evidence type="ECO:0000256" key="1">
    <source>
        <dbReference type="SAM" id="SignalP"/>
    </source>
</evidence>
<keyword evidence="1" id="KW-0732">Signal</keyword>
<protein>
    <submittedName>
        <fullName evidence="3">D-alanyl-D-alanine carboxypeptidase</fullName>
    </submittedName>
</protein>
<keyword evidence="3" id="KW-0378">Hydrolase</keyword>
<dbReference type="PANTHER" id="PTHR46825">
    <property type="entry name" value="D-ALANYL-D-ALANINE-CARBOXYPEPTIDASE/ENDOPEPTIDASE AMPH"/>
    <property type="match status" value="1"/>
</dbReference>